<evidence type="ECO:0000256" key="2">
    <source>
        <dbReference type="PIRSR" id="PIRSR029681-1"/>
    </source>
</evidence>
<protein>
    <recommendedName>
        <fullName evidence="1">Lipid A deacylase</fullName>
        <ecNumber evidence="1">3.1.1.77</ecNumber>
    </recommendedName>
    <alternativeName>
        <fullName evidence="1">LPS 3-O-deacylase</fullName>
    </alternativeName>
    <alternativeName>
        <fullName evidence="1">Outer membrane enzyme</fullName>
    </alternativeName>
</protein>
<reference evidence="5 6" key="1">
    <citation type="submission" date="2018-05" db="EMBL/GenBank/DDBJ databases">
        <title>Genomic Encyclopedia of Type Strains, Phase IV (KMG-V): Genome sequencing to study the core and pangenomes of soil and plant-associated prokaryotes.</title>
        <authorList>
            <person name="Whitman W."/>
        </authorList>
    </citation>
    <scope>NUCLEOTIDE SEQUENCE [LARGE SCALE GENOMIC DNA]</scope>
    <source>
        <strain evidence="5 6">SLV-132</strain>
    </source>
</reference>
<keyword evidence="6" id="KW-1185">Reference proteome</keyword>
<keyword evidence="1" id="KW-0998">Cell outer membrane</keyword>
<dbReference type="GO" id="GO:0050528">
    <property type="term" value="F:acyloxyacyl hydrolase activity"/>
    <property type="evidence" value="ECO:0007669"/>
    <property type="project" value="UniProtKB-EC"/>
</dbReference>
<keyword evidence="4" id="KW-0732">Signal</keyword>
<dbReference type="Proteomes" id="UP000245754">
    <property type="component" value="Unassembled WGS sequence"/>
</dbReference>
<comment type="catalytic activity">
    <reaction evidence="1">
        <text>a 3-(acyloxy)acyl derivative of bacterial toxin + H2O = a 3-hydroxyacyl derivative of bacterial toxin + a fatty acid + H(+)</text>
        <dbReference type="Rhea" id="RHEA:12032"/>
        <dbReference type="ChEBI" id="CHEBI:15377"/>
        <dbReference type="ChEBI" id="CHEBI:15378"/>
        <dbReference type="ChEBI" id="CHEBI:28868"/>
        <dbReference type="ChEBI" id="CHEBI:136853"/>
        <dbReference type="ChEBI" id="CHEBI:140675"/>
        <dbReference type="EC" id="3.1.1.77"/>
    </reaction>
</comment>
<keyword evidence="1" id="KW-0378">Hydrolase</keyword>
<evidence type="ECO:0000313" key="5">
    <source>
        <dbReference type="EMBL" id="PWK34847.1"/>
    </source>
</evidence>
<comment type="function">
    <text evidence="1">Has lipid A 3-O-deacylase activity. Hydrolyzes the ester bond at the 3 position of lipid A, a bioactive component of lipopolysaccharide (LPS), thereby releasing the primary fatty acyl moiety.</text>
</comment>
<feature type="active site" description="Charge relay system" evidence="2">
    <location>
        <position position="165"/>
    </location>
</feature>
<feature type="active site" description="Charge relay system" evidence="2">
    <location>
        <position position="177"/>
    </location>
</feature>
<accession>A0A316EQR1</accession>
<dbReference type="InterPro" id="IPR018550">
    <property type="entry name" value="Lipid-A_deacylase-rel"/>
</dbReference>
<dbReference type="InterPro" id="IPR011250">
    <property type="entry name" value="OMP/PagP_B-barrel"/>
</dbReference>
<evidence type="ECO:0000256" key="3">
    <source>
        <dbReference type="PIRSR" id="PIRSR029681-2"/>
    </source>
</evidence>
<proteinExistence type="inferred from homology"/>
<comment type="subunit">
    <text evidence="1">Homodimer.</text>
</comment>
<comment type="similarity">
    <text evidence="1">Belongs to the PagL family.</text>
</comment>
<comment type="subcellular location">
    <subcellularLocation>
        <location evidence="1">Cell outer membrane</location>
        <topology evidence="1">Multi-pass membrane protein</topology>
    </subcellularLocation>
</comment>
<dbReference type="PIRSF" id="PIRSF029681">
    <property type="entry name" value="PagL"/>
    <property type="match status" value="1"/>
</dbReference>
<feature type="signal peptide" evidence="4">
    <location>
        <begin position="1"/>
        <end position="27"/>
    </location>
</feature>
<dbReference type="AlphaFoldDB" id="A0A316EQR1"/>
<dbReference type="EMBL" id="QGGT01000002">
    <property type="protein sequence ID" value="PWK34847.1"/>
    <property type="molecule type" value="Genomic_DNA"/>
</dbReference>
<name>A0A316EQR1_9BURK</name>
<feature type="site" description="Critical for activity" evidence="3">
    <location>
        <position position="166"/>
    </location>
</feature>
<organism evidence="5 6">
    <name type="scientific">Cupriavidus plantarum</name>
    <dbReference type="NCBI Taxonomy" id="942865"/>
    <lineage>
        <taxon>Bacteria</taxon>
        <taxon>Pseudomonadati</taxon>
        <taxon>Pseudomonadota</taxon>
        <taxon>Betaproteobacteria</taxon>
        <taxon>Burkholderiales</taxon>
        <taxon>Burkholderiaceae</taxon>
        <taxon>Cupriavidus</taxon>
    </lineage>
</organism>
<dbReference type="SUPFAM" id="SSF56925">
    <property type="entry name" value="OMPA-like"/>
    <property type="match status" value="1"/>
</dbReference>
<keyword evidence="1" id="KW-0472">Membrane</keyword>
<comment type="caution">
    <text evidence="5">The sequence shown here is derived from an EMBL/GenBank/DDBJ whole genome shotgun (WGS) entry which is preliminary data.</text>
</comment>
<dbReference type="RefSeq" id="WP_109582944.1">
    <property type="nucleotide sequence ID" value="NZ_JBEFLL010000003.1"/>
</dbReference>
<feature type="chain" id="PRO_5016454745" description="Lipid A deacylase" evidence="4">
    <location>
        <begin position="28"/>
        <end position="187"/>
    </location>
</feature>
<evidence type="ECO:0000256" key="4">
    <source>
        <dbReference type="SAM" id="SignalP"/>
    </source>
</evidence>
<evidence type="ECO:0000256" key="1">
    <source>
        <dbReference type="PIRNR" id="PIRNR029681"/>
    </source>
</evidence>
<dbReference type="Gene3D" id="2.40.160.20">
    <property type="match status" value="1"/>
</dbReference>
<feature type="active site" description="Charge relay system" evidence="2">
    <location>
        <position position="163"/>
    </location>
</feature>
<dbReference type="Pfam" id="PF09411">
    <property type="entry name" value="PagL"/>
    <property type="match status" value="1"/>
</dbReference>
<sequence>MSRAVPNALAALFAAVAMLVAAASAHAEIPAPAVHVGFGRDYSHDINKYEIGFQFDSGFHWGNPQGWQTTLYWEFDIAQWQTRYGTPRQNVVEGGVSPLFRLQKRGGAWEPFIEGSVGFRIMSHSSTSPQHNYSTAFRFTEIVGVGVAFGPRNAAEFGLRFQHLSNGTIKKPNPGTDFITGYFNYRF</sequence>
<dbReference type="EC" id="3.1.1.77" evidence="1"/>
<evidence type="ECO:0000313" key="6">
    <source>
        <dbReference type="Proteomes" id="UP000245754"/>
    </source>
</evidence>
<gene>
    <name evidence="5" type="ORF">C7419_102120</name>
</gene>
<dbReference type="GO" id="GO:0009279">
    <property type="term" value="C:cell outer membrane"/>
    <property type="evidence" value="ECO:0007669"/>
    <property type="project" value="UniProtKB-SubCell"/>
</dbReference>